<evidence type="ECO:0000313" key="3">
    <source>
        <dbReference type="Proteomes" id="UP000267187"/>
    </source>
</evidence>
<dbReference type="PIRSF" id="PIRSF005610">
    <property type="entry name" value="SirB"/>
    <property type="match status" value="1"/>
</dbReference>
<dbReference type="Pfam" id="PF04247">
    <property type="entry name" value="SirB"/>
    <property type="match status" value="1"/>
</dbReference>
<feature type="transmembrane region" description="Helical" evidence="1">
    <location>
        <begin position="98"/>
        <end position="119"/>
    </location>
</feature>
<gene>
    <name evidence="2" type="ORF">DFR27_2154</name>
</gene>
<reference evidence="2 3" key="1">
    <citation type="submission" date="2018-10" db="EMBL/GenBank/DDBJ databases">
        <title>Genomic Encyclopedia of Type Strains, Phase IV (KMG-IV): sequencing the most valuable type-strain genomes for metagenomic binning, comparative biology and taxonomic classification.</title>
        <authorList>
            <person name="Goeker M."/>
        </authorList>
    </citation>
    <scope>NUCLEOTIDE SEQUENCE [LARGE SCALE GENOMIC DNA]</scope>
    <source>
        <strain evidence="2 3">DSM 25080</strain>
    </source>
</reference>
<dbReference type="AlphaFoldDB" id="A0A3M0A8S3"/>
<keyword evidence="1" id="KW-0812">Transmembrane</keyword>
<dbReference type="RefSeq" id="WP_121877453.1">
    <property type="nucleotide sequence ID" value="NZ_REFJ01000005.1"/>
</dbReference>
<dbReference type="PANTHER" id="PTHR39594:SF1">
    <property type="entry name" value="PROTEIN YCHQ"/>
    <property type="match status" value="1"/>
</dbReference>
<keyword evidence="3" id="KW-1185">Reference proteome</keyword>
<proteinExistence type="predicted"/>
<feature type="transmembrane region" description="Helical" evidence="1">
    <location>
        <begin position="72"/>
        <end position="91"/>
    </location>
</feature>
<dbReference type="PANTHER" id="PTHR39594">
    <property type="entry name" value="PROTEIN YCHQ"/>
    <property type="match status" value="1"/>
</dbReference>
<organism evidence="2 3">
    <name type="scientific">Umboniibacter marinipuniceus</name>
    <dbReference type="NCBI Taxonomy" id="569599"/>
    <lineage>
        <taxon>Bacteria</taxon>
        <taxon>Pseudomonadati</taxon>
        <taxon>Pseudomonadota</taxon>
        <taxon>Gammaproteobacteria</taxon>
        <taxon>Cellvibrionales</taxon>
        <taxon>Cellvibrionaceae</taxon>
        <taxon>Umboniibacter</taxon>
    </lineage>
</organism>
<evidence type="ECO:0000313" key="2">
    <source>
        <dbReference type="EMBL" id="RMA78815.1"/>
    </source>
</evidence>
<accession>A0A3M0A8S3</accession>
<comment type="caution">
    <text evidence="2">The sequence shown here is derived from an EMBL/GenBank/DDBJ whole genome shotgun (WGS) entry which is preliminary data.</text>
</comment>
<dbReference type="Proteomes" id="UP000267187">
    <property type="component" value="Unassembled WGS sequence"/>
</dbReference>
<sequence length="128" mass="13606">METYALFKHSHLLFAVISISLFVFRATLKFRGSQLLETKVLKISPHINDTLLLASGITLAVLAGFSPMAQPWLATKIILLIVYIGLGTVVIKKQLSGSARAAVFVAALVCFAAIGSSAVSKAGPFGLF</sequence>
<feature type="transmembrane region" description="Helical" evidence="1">
    <location>
        <begin position="49"/>
        <end position="66"/>
    </location>
</feature>
<protein>
    <submittedName>
        <fullName evidence="2">Putative membrane protein SirB2</fullName>
    </submittedName>
</protein>
<keyword evidence="1" id="KW-0472">Membrane</keyword>
<feature type="transmembrane region" description="Helical" evidence="1">
    <location>
        <begin position="12"/>
        <end position="28"/>
    </location>
</feature>
<dbReference type="InterPro" id="IPR007360">
    <property type="entry name" value="SirB"/>
</dbReference>
<dbReference type="EMBL" id="REFJ01000005">
    <property type="protein sequence ID" value="RMA78815.1"/>
    <property type="molecule type" value="Genomic_DNA"/>
</dbReference>
<dbReference type="GO" id="GO:0005886">
    <property type="term" value="C:plasma membrane"/>
    <property type="evidence" value="ECO:0007669"/>
    <property type="project" value="TreeGrafter"/>
</dbReference>
<evidence type="ECO:0000256" key="1">
    <source>
        <dbReference type="SAM" id="Phobius"/>
    </source>
</evidence>
<name>A0A3M0A8S3_9GAMM</name>
<dbReference type="OrthoDB" id="5588650at2"/>
<keyword evidence="1" id="KW-1133">Transmembrane helix</keyword>